<dbReference type="InterPro" id="IPR018247">
    <property type="entry name" value="EF_Hand_1_Ca_BS"/>
</dbReference>
<sequence>MAISSVGSDTTQYTQTGTTQQRGLATASTTAPPAGASSANPSVSAGSDMSTASSVVNLSAGAQVIADANAQGIGFGSGTFTIPPGMTDPGEIAKAVAAQVRQENHRPFDQNKHRYVGAISESDFENEIGNLGGSQSSAATLFGDLDSNGDGSVSDSELYTALGNTKSDTDSATSQALMQLMDTNNDGSVSMTEFSNVEMGLTNAEKPTTDN</sequence>
<feature type="region of interest" description="Disordered" evidence="1">
    <location>
        <begin position="187"/>
        <end position="211"/>
    </location>
</feature>
<dbReference type="GO" id="GO:0005509">
    <property type="term" value="F:calcium ion binding"/>
    <property type="evidence" value="ECO:0007669"/>
    <property type="project" value="InterPro"/>
</dbReference>
<dbReference type="OrthoDB" id="6706523at2"/>
<dbReference type="Proteomes" id="UP000198908">
    <property type="component" value="Unassembled WGS sequence"/>
</dbReference>
<protein>
    <submittedName>
        <fullName evidence="3">EF-hand domain pair</fullName>
    </submittedName>
</protein>
<name>A0A1G7D000_9BURK</name>
<dbReference type="Pfam" id="PF13499">
    <property type="entry name" value="EF-hand_7"/>
    <property type="match status" value="1"/>
</dbReference>
<accession>A0A1G7D000</accession>
<dbReference type="SUPFAM" id="SSF47473">
    <property type="entry name" value="EF-hand"/>
    <property type="match status" value="1"/>
</dbReference>
<dbReference type="AlphaFoldDB" id="A0A1G7D000"/>
<proteinExistence type="predicted"/>
<dbReference type="EMBL" id="FMYQ01000049">
    <property type="protein sequence ID" value="SDE44360.1"/>
    <property type="molecule type" value="Genomic_DNA"/>
</dbReference>
<organism evidence="3 4">
    <name type="scientific">Paraburkholderia lycopersici</name>
    <dbReference type="NCBI Taxonomy" id="416944"/>
    <lineage>
        <taxon>Bacteria</taxon>
        <taxon>Pseudomonadati</taxon>
        <taxon>Pseudomonadota</taxon>
        <taxon>Betaproteobacteria</taxon>
        <taxon>Burkholderiales</taxon>
        <taxon>Burkholderiaceae</taxon>
        <taxon>Paraburkholderia</taxon>
    </lineage>
</organism>
<dbReference type="Gene3D" id="1.10.238.10">
    <property type="entry name" value="EF-hand"/>
    <property type="match status" value="1"/>
</dbReference>
<keyword evidence="4" id="KW-1185">Reference proteome</keyword>
<dbReference type="InterPro" id="IPR002048">
    <property type="entry name" value="EF_hand_dom"/>
</dbReference>
<reference evidence="4" key="1">
    <citation type="submission" date="2016-09" db="EMBL/GenBank/DDBJ databases">
        <authorList>
            <person name="Varghese N."/>
            <person name="Submissions S."/>
        </authorList>
    </citation>
    <scope>NUCLEOTIDE SEQUENCE [LARGE SCALE GENOMIC DNA]</scope>
    <source>
        <strain evidence="4">TNe-862</strain>
    </source>
</reference>
<evidence type="ECO:0000259" key="2">
    <source>
        <dbReference type="Pfam" id="PF13499"/>
    </source>
</evidence>
<feature type="domain" description="EF-hand" evidence="2">
    <location>
        <begin position="138"/>
        <end position="195"/>
    </location>
</feature>
<evidence type="ECO:0000313" key="4">
    <source>
        <dbReference type="Proteomes" id="UP000198908"/>
    </source>
</evidence>
<evidence type="ECO:0000313" key="3">
    <source>
        <dbReference type="EMBL" id="SDE44360.1"/>
    </source>
</evidence>
<evidence type="ECO:0000256" key="1">
    <source>
        <dbReference type="SAM" id="MobiDB-lite"/>
    </source>
</evidence>
<dbReference type="RefSeq" id="WP_143189389.1">
    <property type="nucleotide sequence ID" value="NZ_FMYQ01000049.1"/>
</dbReference>
<gene>
    <name evidence="3" type="ORF">SAMN05421548_14920</name>
</gene>
<feature type="compositionally biased region" description="Low complexity" evidence="1">
    <location>
        <begin position="10"/>
        <end position="47"/>
    </location>
</feature>
<dbReference type="CDD" id="cd00051">
    <property type="entry name" value="EFh"/>
    <property type="match status" value="1"/>
</dbReference>
<feature type="region of interest" description="Disordered" evidence="1">
    <location>
        <begin position="1"/>
        <end position="49"/>
    </location>
</feature>
<dbReference type="InterPro" id="IPR011992">
    <property type="entry name" value="EF-hand-dom_pair"/>
</dbReference>
<dbReference type="PROSITE" id="PS00018">
    <property type="entry name" value="EF_HAND_1"/>
    <property type="match status" value="2"/>
</dbReference>